<organism evidence="14 15">
    <name type="scientific">Clytia hemisphaerica</name>
    <dbReference type="NCBI Taxonomy" id="252671"/>
    <lineage>
        <taxon>Eukaryota</taxon>
        <taxon>Metazoa</taxon>
        <taxon>Cnidaria</taxon>
        <taxon>Hydrozoa</taxon>
        <taxon>Hydroidolina</taxon>
        <taxon>Leptothecata</taxon>
        <taxon>Obeliida</taxon>
        <taxon>Clytiidae</taxon>
        <taxon>Clytia</taxon>
    </lineage>
</organism>
<dbReference type="Gene3D" id="3.30.70.330">
    <property type="match status" value="1"/>
</dbReference>
<evidence type="ECO:0000256" key="10">
    <source>
        <dbReference type="ARBA" id="ARBA00023242"/>
    </source>
</evidence>
<feature type="compositionally biased region" description="Basic residues" evidence="12">
    <location>
        <begin position="146"/>
        <end position="157"/>
    </location>
</feature>
<keyword evidence="9" id="KW-0804">Transcription</keyword>
<name>A0A7M5X4R9_9CNID</name>
<evidence type="ECO:0000256" key="2">
    <source>
        <dbReference type="ARBA" id="ARBA00004286"/>
    </source>
</evidence>
<evidence type="ECO:0000313" key="15">
    <source>
        <dbReference type="Proteomes" id="UP000594262"/>
    </source>
</evidence>
<dbReference type="PANTHER" id="PTHR17250:SF0">
    <property type="entry name" value="NEGATIVE ELONGATION FACTOR E"/>
    <property type="match status" value="1"/>
</dbReference>
<keyword evidence="8" id="KW-0805">Transcription regulation</keyword>
<dbReference type="SMART" id="SM00360">
    <property type="entry name" value="RRM"/>
    <property type="match status" value="1"/>
</dbReference>
<evidence type="ECO:0000256" key="4">
    <source>
        <dbReference type="ARBA" id="ARBA00014464"/>
    </source>
</evidence>
<proteinExistence type="inferred from homology"/>
<evidence type="ECO:0000256" key="12">
    <source>
        <dbReference type="SAM" id="MobiDB-lite"/>
    </source>
</evidence>
<evidence type="ECO:0000256" key="8">
    <source>
        <dbReference type="ARBA" id="ARBA00023015"/>
    </source>
</evidence>
<evidence type="ECO:0000256" key="3">
    <source>
        <dbReference type="ARBA" id="ARBA00006120"/>
    </source>
</evidence>
<evidence type="ECO:0000313" key="14">
    <source>
        <dbReference type="EnsemblMetazoa" id="CLYHEMP017783.1"/>
    </source>
</evidence>
<keyword evidence="10" id="KW-0539">Nucleus</keyword>
<evidence type="ECO:0000256" key="1">
    <source>
        <dbReference type="ARBA" id="ARBA00004123"/>
    </source>
</evidence>
<dbReference type="GO" id="GO:0032021">
    <property type="term" value="C:NELF complex"/>
    <property type="evidence" value="ECO:0007669"/>
    <property type="project" value="InterPro"/>
</dbReference>
<sequence>MGYPAKLTEEEQALVNKYAILKKKKRAQHSQKSQANESKEIIKVTAPRKETNSKEPVKPKDAKEAMEKAKKMLASGQLKLGKESGNRPFKRARSSTVDGKPKKAPVEVKQQTPQQVQKIDNIRRDSYNNFVHSNNEKDNDQQQASPRKHFDHNRRNGQRKLYITGYNLTRAILDKAFEGHSSKRSSYFDQDKGCGYVDFVTPEAAEKAMNDLHGSQVDGCILKVVYARRQPYHVDDNRYTKRHNNVRPDDPGRNNRRHSGDHFHQRRGPRRDSGQRSSDESPVKQDLAKKRKLVEYTEPEGDFDF</sequence>
<dbReference type="RefSeq" id="XP_066933942.1">
    <property type="nucleotide sequence ID" value="XM_067077841.1"/>
</dbReference>
<evidence type="ECO:0000256" key="6">
    <source>
        <dbReference type="ARBA" id="ARBA00022491"/>
    </source>
</evidence>
<keyword evidence="7 11" id="KW-0694">RNA-binding</keyword>
<comment type="subcellular location">
    <subcellularLocation>
        <location evidence="2">Chromosome</location>
    </subcellularLocation>
    <subcellularLocation>
        <location evidence="1">Nucleus</location>
    </subcellularLocation>
</comment>
<keyword evidence="15" id="KW-1185">Reference proteome</keyword>
<keyword evidence="5" id="KW-0158">Chromosome</keyword>
<keyword evidence="6" id="KW-0678">Repressor</keyword>
<feature type="compositionally biased region" description="Basic and acidic residues" evidence="12">
    <location>
        <begin position="246"/>
        <end position="263"/>
    </location>
</feature>
<dbReference type="PROSITE" id="PS50102">
    <property type="entry name" value="RRM"/>
    <property type="match status" value="1"/>
</dbReference>
<dbReference type="GO" id="GO:0034244">
    <property type="term" value="P:negative regulation of transcription elongation by RNA polymerase II"/>
    <property type="evidence" value="ECO:0007669"/>
    <property type="project" value="TreeGrafter"/>
</dbReference>
<feature type="domain" description="RRM" evidence="13">
    <location>
        <begin position="159"/>
        <end position="229"/>
    </location>
</feature>
<evidence type="ECO:0000256" key="9">
    <source>
        <dbReference type="ARBA" id="ARBA00023163"/>
    </source>
</evidence>
<dbReference type="InterPro" id="IPR000504">
    <property type="entry name" value="RRM_dom"/>
</dbReference>
<feature type="compositionally biased region" description="Basic and acidic residues" evidence="12">
    <location>
        <begin position="270"/>
        <end position="288"/>
    </location>
</feature>
<feature type="compositionally biased region" description="Basic and acidic residues" evidence="12">
    <location>
        <begin position="37"/>
        <end position="70"/>
    </location>
</feature>
<evidence type="ECO:0000256" key="5">
    <source>
        <dbReference type="ARBA" id="ARBA00022454"/>
    </source>
</evidence>
<dbReference type="OrthoDB" id="378874at2759"/>
<feature type="region of interest" description="Disordered" evidence="12">
    <location>
        <begin position="129"/>
        <end position="157"/>
    </location>
</feature>
<evidence type="ECO:0000256" key="11">
    <source>
        <dbReference type="PROSITE-ProRule" id="PRU00176"/>
    </source>
</evidence>
<evidence type="ECO:0000256" key="7">
    <source>
        <dbReference type="ARBA" id="ARBA00022884"/>
    </source>
</evidence>
<feature type="region of interest" description="Disordered" evidence="12">
    <location>
        <begin position="235"/>
        <end position="305"/>
    </location>
</feature>
<dbReference type="Proteomes" id="UP000594262">
    <property type="component" value="Unplaced"/>
</dbReference>
<accession>A0A7M5X4R9</accession>
<dbReference type="Pfam" id="PF00076">
    <property type="entry name" value="RRM_1"/>
    <property type="match status" value="1"/>
</dbReference>
<dbReference type="InterPro" id="IPR012677">
    <property type="entry name" value="Nucleotide-bd_a/b_plait_sf"/>
</dbReference>
<protein>
    <recommendedName>
        <fullName evidence="4">Negative elongation factor E</fullName>
    </recommendedName>
</protein>
<reference evidence="14" key="1">
    <citation type="submission" date="2021-01" db="UniProtKB">
        <authorList>
            <consortium name="EnsemblMetazoa"/>
        </authorList>
    </citation>
    <scope>IDENTIFICATION</scope>
</reference>
<dbReference type="GO" id="GO:0003723">
    <property type="term" value="F:RNA binding"/>
    <property type="evidence" value="ECO:0007669"/>
    <property type="project" value="UniProtKB-UniRule"/>
</dbReference>
<dbReference type="AlphaFoldDB" id="A0A7M5X4R9"/>
<dbReference type="EnsemblMetazoa" id="CLYHEMT017783.1">
    <property type="protein sequence ID" value="CLYHEMP017783.1"/>
    <property type="gene ID" value="CLYHEMG017783"/>
</dbReference>
<dbReference type="GO" id="GO:0005694">
    <property type="term" value="C:chromosome"/>
    <property type="evidence" value="ECO:0007669"/>
    <property type="project" value="UniProtKB-SubCell"/>
</dbReference>
<dbReference type="PANTHER" id="PTHR17250">
    <property type="entry name" value="NEGATIVE ELONGATION FACTOR E"/>
    <property type="match status" value="1"/>
</dbReference>
<dbReference type="InterPro" id="IPR035979">
    <property type="entry name" value="RBD_domain_sf"/>
</dbReference>
<feature type="region of interest" description="Disordered" evidence="12">
    <location>
        <begin position="23"/>
        <end position="115"/>
    </location>
</feature>
<dbReference type="GeneID" id="136821629"/>
<evidence type="ECO:0000259" key="13">
    <source>
        <dbReference type="PROSITE" id="PS50102"/>
    </source>
</evidence>
<comment type="similarity">
    <text evidence="3">Belongs to the RRM NELF-E family.</text>
</comment>
<dbReference type="InterPro" id="IPR033102">
    <property type="entry name" value="NELFE"/>
</dbReference>
<dbReference type="SUPFAM" id="SSF54928">
    <property type="entry name" value="RNA-binding domain, RBD"/>
    <property type="match status" value="1"/>
</dbReference>